<keyword evidence="3" id="KW-1185">Reference proteome</keyword>
<keyword evidence="1" id="KW-1133">Transmembrane helix</keyword>
<evidence type="ECO:0000313" key="2">
    <source>
        <dbReference type="EnsemblMetazoa" id="SMAR001062-PA"/>
    </source>
</evidence>
<keyword evidence="1" id="KW-0812">Transmembrane</keyword>
<dbReference type="AlphaFoldDB" id="T1IJJ3"/>
<evidence type="ECO:0000256" key="1">
    <source>
        <dbReference type="SAM" id="Phobius"/>
    </source>
</evidence>
<accession>T1IJJ3</accession>
<dbReference type="EnsemblMetazoa" id="SMAR001062-RA">
    <property type="protein sequence ID" value="SMAR001062-PA"/>
    <property type="gene ID" value="SMAR001062"/>
</dbReference>
<reference evidence="3" key="1">
    <citation type="submission" date="2011-05" db="EMBL/GenBank/DDBJ databases">
        <authorList>
            <person name="Richards S.R."/>
            <person name="Qu J."/>
            <person name="Jiang H."/>
            <person name="Jhangiani S.N."/>
            <person name="Agravi P."/>
            <person name="Goodspeed R."/>
            <person name="Gross S."/>
            <person name="Mandapat C."/>
            <person name="Jackson L."/>
            <person name="Mathew T."/>
            <person name="Pu L."/>
            <person name="Thornton R."/>
            <person name="Saada N."/>
            <person name="Wilczek-Boney K.B."/>
            <person name="Lee S."/>
            <person name="Kovar C."/>
            <person name="Wu Y."/>
            <person name="Scherer S.E."/>
            <person name="Worley K.C."/>
            <person name="Muzny D.M."/>
            <person name="Gibbs R."/>
        </authorList>
    </citation>
    <scope>NUCLEOTIDE SEQUENCE</scope>
    <source>
        <strain evidence="3">Brora</strain>
    </source>
</reference>
<feature type="transmembrane region" description="Helical" evidence="1">
    <location>
        <begin position="12"/>
        <end position="34"/>
    </location>
</feature>
<sequence length="94" mass="11167">MKASFGAYFRKFIISFAADNILIIIEVLAAEVFVSACRCRRRREFSDQHGNSNKKLLRIYNEPNYGHFPYFILYSKRLAVNYLYIWIHKLSPIE</sequence>
<dbReference type="HOGENOM" id="CLU_2388983_0_0_1"/>
<organism evidence="2 3">
    <name type="scientific">Strigamia maritima</name>
    <name type="common">European centipede</name>
    <name type="synonym">Geophilus maritimus</name>
    <dbReference type="NCBI Taxonomy" id="126957"/>
    <lineage>
        <taxon>Eukaryota</taxon>
        <taxon>Metazoa</taxon>
        <taxon>Ecdysozoa</taxon>
        <taxon>Arthropoda</taxon>
        <taxon>Myriapoda</taxon>
        <taxon>Chilopoda</taxon>
        <taxon>Pleurostigmophora</taxon>
        <taxon>Geophilomorpha</taxon>
        <taxon>Linotaeniidae</taxon>
        <taxon>Strigamia</taxon>
    </lineage>
</organism>
<evidence type="ECO:0000313" key="3">
    <source>
        <dbReference type="Proteomes" id="UP000014500"/>
    </source>
</evidence>
<proteinExistence type="predicted"/>
<dbReference type="EMBL" id="JH430301">
    <property type="status" value="NOT_ANNOTATED_CDS"/>
    <property type="molecule type" value="Genomic_DNA"/>
</dbReference>
<name>T1IJJ3_STRMM</name>
<protein>
    <submittedName>
        <fullName evidence="2">Uncharacterized protein</fullName>
    </submittedName>
</protein>
<dbReference type="Proteomes" id="UP000014500">
    <property type="component" value="Unassembled WGS sequence"/>
</dbReference>
<reference evidence="2" key="2">
    <citation type="submission" date="2015-02" db="UniProtKB">
        <authorList>
            <consortium name="EnsemblMetazoa"/>
        </authorList>
    </citation>
    <scope>IDENTIFICATION</scope>
</reference>
<keyword evidence="1" id="KW-0472">Membrane</keyword>